<dbReference type="InterPro" id="IPR054173">
    <property type="entry name" value="ThiI_fer"/>
</dbReference>
<dbReference type="PANTHER" id="PTHR43209:SF1">
    <property type="entry name" value="TRNA SULFURTRANSFERASE"/>
    <property type="match status" value="1"/>
</dbReference>
<sequence>MSRITTGQMTLFLLRYAEVGLKSERIRSRFIGRMIENIEYSFLSSGSECIVTNDRGRIFVMTDDSEIGRKVISHTFGVVSFSEVVETAPEMESIVAEASLFASKHIREGTTFAIRARRSGGQKFTSQDVARAAGGRILEDYSDMHVTVDLDRPELEINIEVRERGAYIFASSEEGPGGLPLGTQGKVACLMREERDAAAAWLVMRRGCDAVVCTTKNQDIGVLRKWNGKIEEARIEKEGDLFHTAVEHGCEGVALPWESAEIEEGIDKHGLAVFFPLAGMKREEVDSLLSRIRS</sequence>
<dbReference type="GO" id="GO:0005829">
    <property type="term" value="C:cytosol"/>
    <property type="evidence" value="ECO:0007669"/>
    <property type="project" value="TreeGrafter"/>
</dbReference>
<gene>
    <name evidence="3" type="ORF">J9259_08110</name>
</gene>
<dbReference type="InterPro" id="IPR049962">
    <property type="entry name" value="THUMP_ThiI"/>
</dbReference>
<dbReference type="InterPro" id="IPR050102">
    <property type="entry name" value="tRNA_sulfurtransferase_ThiI"/>
</dbReference>
<dbReference type="GO" id="GO:0052837">
    <property type="term" value="P:thiazole biosynthetic process"/>
    <property type="evidence" value="ECO:0007669"/>
    <property type="project" value="TreeGrafter"/>
</dbReference>
<evidence type="ECO:0000256" key="1">
    <source>
        <dbReference type="PROSITE-ProRule" id="PRU00529"/>
    </source>
</evidence>
<dbReference type="EMBL" id="JAGVSJ010000028">
    <property type="protein sequence ID" value="MBX8632458.1"/>
    <property type="molecule type" value="Genomic_DNA"/>
</dbReference>
<dbReference type="InterPro" id="IPR014729">
    <property type="entry name" value="Rossmann-like_a/b/a_fold"/>
</dbReference>
<dbReference type="Gene3D" id="3.30.2130.30">
    <property type="match status" value="1"/>
</dbReference>
<keyword evidence="1" id="KW-0694">RNA-binding</keyword>
<dbReference type="Pfam" id="PF02926">
    <property type="entry name" value="THUMP"/>
    <property type="match status" value="1"/>
</dbReference>
<dbReference type="SMART" id="SM00981">
    <property type="entry name" value="THUMP"/>
    <property type="match status" value="1"/>
</dbReference>
<name>A0A8J8CBH9_9ARCH</name>
<dbReference type="PANTHER" id="PTHR43209">
    <property type="entry name" value="TRNA SULFURTRANSFERASE"/>
    <property type="match status" value="1"/>
</dbReference>
<organism evidence="3 4">
    <name type="scientific">Candidatus Sysuiplasma superficiale</name>
    <dbReference type="NCBI Taxonomy" id="2823368"/>
    <lineage>
        <taxon>Archaea</taxon>
        <taxon>Methanobacteriati</taxon>
        <taxon>Thermoplasmatota</taxon>
        <taxon>Thermoplasmata</taxon>
        <taxon>Candidatus Sysuiplasmatales</taxon>
        <taxon>Candidatus Sysuiplasmataceae</taxon>
        <taxon>Candidatus Sysuiplasma</taxon>
    </lineage>
</organism>
<evidence type="ECO:0000259" key="2">
    <source>
        <dbReference type="PROSITE" id="PS51165"/>
    </source>
</evidence>
<dbReference type="SUPFAM" id="SSF143437">
    <property type="entry name" value="THUMP domain-like"/>
    <property type="match status" value="1"/>
</dbReference>
<protein>
    <recommendedName>
        <fullName evidence="2">THUMP domain-containing protein</fullName>
    </recommendedName>
</protein>
<evidence type="ECO:0000313" key="4">
    <source>
        <dbReference type="Proteomes" id="UP000716004"/>
    </source>
</evidence>
<dbReference type="GO" id="GO:0003723">
    <property type="term" value="F:RNA binding"/>
    <property type="evidence" value="ECO:0007669"/>
    <property type="project" value="UniProtKB-UniRule"/>
</dbReference>
<dbReference type="Proteomes" id="UP000716004">
    <property type="component" value="Unassembled WGS sequence"/>
</dbReference>
<reference evidence="3" key="1">
    <citation type="submission" date="2021-04" db="EMBL/GenBank/DDBJ databases">
        <title>Genomic insights into ecological role and evolution of a novel Thermoplasmata order Candidatus Sysuiplasmatales.</title>
        <authorList>
            <person name="Yuan Y."/>
        </authorList>
    </citation>
    <scope>NUCLEOTIDE SEQUENCE</scope>
    <source>
        <strain evidence="3">YP2-bin.285</strain>
    </source>
</reference>
<evidence type="ECO:0000313" key="3">
    <source>
        <dbReference type="EMBL" id="MBX8632458.1"/>
    </source>
</evidence>
<dbReference type="AlphaFoldDB" id="A0A8J8CBH9"/>
<dbReference type="CDD" id="cd11716">
    <property type="entry name" value="THUMP_ThiI"/>
    <property type="match status" value="1"/>
</dbReference>
<dbReference type="InterPro" id="IPR004114">
    <property type="entry name" value="THUMP_dom"/>
</dbReference>
<proteinExistence type="predicted"/>
<accession>A0A8J8CBH9</accession>
<feature type="domain" description="THUMP" evidence="2">
    <location>
        <begin position="66"/>
        <end position="172"/>
    </location>
</feature>
<dbReference type="Pfam" id="PF22025">
    <property type="entry name" value="ThiI_fer"/>
    <property type="match status" value="1"/>
</dbReference>
<dbReference type="PROSITE" id="PS51165">
    <property type="entry name" value="THUMP"/>
    <property type="match status" value="1"/>
</dbReference>
<comment type="caution">
    <text evidence="3">The sequence shown here is derived from an EMBL/GenBank/DDBJ whole genome shotgun (WGS) entry which is preliminary data.</text>
</comment>
<dbReference type="GO" id="GO:0002937">
    <property type="term" value="P:tRNA 4-thiouridine biosynthesis"/>
    <property type="evidence" value="ECO:0007669"/>
    <property type="project" value="TreeGrafter"/>
</dbReference>
<dbReference type="Gene3D" id="3.40.50.620">
    <property type="entry name" value="HUPs"/>
    <property type="match status" value="1"/>
</dbReference>